<accession>A0A091APH5</accession>
<gene>
    <name evidence="1" type="ORF">N789_05225</name>
</gene>
<organism evidence="1 2">
    <name type="scientific">Arenimonas oryziterrae DSM 21050 = YC6267</name>
    <dbReference type="NCBI Taxonomy" id="1121015"/>
    <lineage>
        <taxon>Bacteria</taxon>
        <taxon>Pseudomonadati</taxon>
        <taxon>Pseudomonadota</taxon>
        <taxon>Gammaproteobacteria</taxon>
        <taxon>Lysobacterales</taxon>
        <taxon>Lysobacteraceae</taxon>
        <taxon>Arenimonas</taxon>
    </lineage>
</organism>
<dbReference type="AlphaFoldDB" id="A0A091APH5"/>
<evidence type="ECO:0000313" key="2">
    <source>
        <dbReference type="Proteomes" id="UP000029385"/>
    </source>
</evidence>
<protein>
    <submittedName>
        <fullName evidence="1">Uncharacterized protein</fullName>
    </submittedName>
</protein>
<evidence type="ECO:0000313" key="1">
    <source>
        <dbReference type="EMBL" id="KFN41281.1"/>
    </source>
</evidence>
<dbReference type="Proteomes" id="UP000029385">
    <property type="component" value="Unassembled WGS sequence"/>
</dbReference>
<comment type="caution">
    <text evidence="1">The sequence shown here is derived from an EMBL/GenBank/DDBJ whole genome shotgun (WGS) entry which is preliminary data.</text>
</comment>
<dbReference type="EMBL" id="AVCI01000045">
    <property type="protein sequence ID" value="KFN41281.1"/>
    <property type="molecule type" value="Genomic_DNA"/>
</dbReference>
<keyword evidence="2" id="KW-1185">Reference proteome</keyword>
<proteinExistence type="predicted"/>
<name>A0A091APH5_9GAMM</name>
<reference evidence="1 2" key="1">
    <citation type="submission" date="2013-09" db="EMBL/GenBank/DDBJ databases">
        <title>Genome sequencing of Arenimonas oryziterrae.</title>
        <authorList>
            <person name="Chen F."/>
            <person name="Wang G."/>
        </authorList>
    </citation>
    <scope>NUCLEOTIDE SEQUENCE [LARGE SCALE GENOMIC DNA]</scope>
    <source>
        <strain evidence="1 2">YC6267</strain>
    </source>
</reference>
<sequence>MDWRRLGKEIGIDEDASTPVPVHGSALAFSIETAGA</sequence>